<dbReference type="OrthoDB" id="5512435at2"/>
<dbReference type="GO" id="GO:0016987">
    <property type="term" value="F:sigma factor activity"/>
    <property type="evidence" value="ECO:0007669"/>
    <property type="project" value="UniProtKB-KW"/>
</dbReference>
<dbReference type="Proteomes" id="UP000199400">
    <property type="component" value="Unassembled WGS sequence"/>
</dbReference>
<name>A0A1I1VSM8_9BACT</name>
<gene>
    <name evidence="7" type="ORF">SAMN02745121_01850</name>
</gene>
<dbReference type="GO" id="GO:0006352">
    <property type="term" value="P:DNA-templated transcription initiation"/>
    <property type="evidence" value="ECO:0007669"/>
    <property type="project" value="InterPro"/>
</dbReference>
<feature type="domain" description="RNA polymerase sigma-70 region 2" evidence="5">
    <location>
        <begin position="19"/>
        <end position="85"/>
    </location>
</feature>
<dbReference type="InterPro" id="IPR039425">
    <property type="entry name" value="RNA_pol_sigma-70-like"/>
</dbReference>
<feature type="domain" description="RNA polymerase sigma factor 70 region 4 type 2" evidence="6">
    <location>
        <begin position="114"/>
        <end position="165"/>
    </location>
</feature>
<dbReference type="STRING" id="54.SAMN02745121_01850"/>
<dbReference type="Pfam" id="PF08281">
    <property type="entry name" value="Sigma70_r4_2"/>
    <property type="match status" value="1"/>
</dbReference>
<dbReference type="Gene3D" id="1.10.10.10">
    <property type="entry name" value="Winged helix-like DNA-binding domain superfamily/Winged helix DNA-binding domain"/>
    <property type="match status" value="1"/>
</dbReference>
<reference evidence="8" key="1">
    <citation type="submission" date="2016-10" db="EMBL/GenBank/DDBJ databases">
        <authorList>
            <person name="Varghese N."/>
            <person name="Submissions S."/>
        </authorList>
    </citation>
    <scope>NUCLEOTIDE SEQUENCE [LARGE SCALE GENOMIC DNA]</scope>
    <source>
        <strain evidence="8">ATCC 25963</strain>
    </source>
</reference>
<evidence type="ECO:0000313" key="8">
    <source>
        <dbReference type="Proteomes" id="UP000199400"/>
    </source>
</evidence>
<evidence type="ECO:0000256" key="2">
    <source>
        <dbReference type="ARBA" id="ARBA00023015"/>
    </source>
</evidence>
<evidence type="ECO:0000259" key="6">
    <source>
        <dbReference type="Pfam" id="PF08281"/>
    </source>
</evidence>
<evidence type="ECO:0000256" key="4">
    <source>
        <dbReference type="ARBA" id="ARBA00023163"/>
    </source>
</evidence>
<dbReference type="EMBL" id="FOMX01000005">
    <property type="protein sequence ID" value="SFD85058.1"/>
    <property type="molecule type" value="Genomic_DNA"/>
</dbReference>
<dbReference type="InterPro" id="IPR014284">
    <property type="entry name" value="RNA_pol_sigma-70_dom"/>
</dbReference>
<dbReference type="PANTHER" id="PTHR43133:SF46">
    <property type="entry name" value="RNA POLYMERASE SIGMA-70 FACTOR ECF SUBFAMILY"/>
    <property type="match status" value="1"/>
</dbReference>
<dbReference type="PANTHER" id="PTHR43133">
    <property type="entry name" value="RNA POLYMERASE ECF-TYPE SIGMA FACTO"/>
    <property type="match status" value="1"/>
</dbReference>
<dbReference type="Gene3D" id="1.10.1740.10">
    <property type="match status" value="1"/>
</dbReference>
<dbReference type="InterPro" id="IPR036388">
    <property type="entry name" value="WH-like_DNA-bd_sf"/>
</dbReference>
<dbReference type="InterPro" id="IPR013249">
    <property type="entry name" value="RNA_pol_sigma70_r4_t2"/>
</dbReference>
<keyword evidence="2" id="KW-0805">Transcription regulation</keyword>
<keyword evidence="8" id="KW-1185">Reference proteome</keyword>
<dbReference type="SUPFAM" id="SSF88659">
    <property type="entry name" value="Sigma3 and sigma4 domains of RNA polymerase sigma factors"/>
    <property type="match status" value="1"/>
</dbReference>
<dbReference type="SUPFAM" id="SSF88946">
    <property type="entry name" value="Sigma2 domain of RNA polymerase sigma factors"/>
    <property type="match status" value="1"/>
</dbReference>
<keyword evidence="4" id="KW-0804">Transcription</keyword>
<accession>A0A1I1VSM8</accession>
<dbReference type="AlphaFoldDB" id="A0A1I1VSM8"/>
<comment type="similarity">
    <text evidence="1">Belongs to the sigma-70 factor family. ECF subfamily.</text>
</comment>
<dbReference type="InterPro" id="IPR013324">
    <property type="entry name" value="RNA_pol_sigma_r3/r4-like"/>
</dbReference>
<proteinExistence type="inferred from homology"/>
<keyword evidence="3" id="KW-0731">Sigma factor</keyword>
<evidence type="ECO:0000256" key="1">
    <source>
        <dbReference type="ARBA" id="ARBA00010641"/>
    </source>
</evidence>
<dbReference type="Pfam" id="PF04542">
    <property type="entry name" value="Sigma70_r2"/>
    <property type="match status" value="1"/>
</dbReference>
<organism evidence="7 8">
    <name type="scientific">Nannocystis exedens</name>
    <dbReference type="NCBI Taxonomy" id="54"/>
    <lineage>
        <taxon>Bacteria</taxon>
        <taxon>Pseudomonadati</taxon>
        <taxon>Myxococcota</taxon>
        <taxon>Polyangia</taxon>
        <taxon>Nannocystales</taxon>
        <taxon>Nannocystaceae</taxon>
        <taxon>Nannocystis</taxon>
    </lineage>
</organism>
<evidence type="ECO:0000256" key="3">
    <source>
        <dbReference type="ARBA" id="ARBA00023082"/>
    </source>
</evidence>
<protein>
    <submittedName>
        <fullName evidence="7">RNA polymerase sigma-70 factor, ECF subfamily</fullName>
    </submittedName>
</protein>
<dbReference type="InterPro" id="IPR013325">
    <property type="entry name" value="RNA_pol_sigma_r2"/>
</dbReference>
<dbReference type="GO" id="GO:0003677">
    <property type="term" value="F:DNA binding"/>
    <property type="evidence" value="ECO:0007669"/>
    <property type="project" value="InterPro"/>
</dbReference>
<evidence type="ECO:0000259" key="5">
    <source>
        <dbReference type="Pfam" id="PF04542"/>
    </source>
</evidence>
<evidence type="ECO:0000313" key="7">
    <source>
        <dbReference type="EMBL" id="SFD85058.1"/>
    </source>
</evidence>
<dbReference type="NCBIfam" id="TIGR02937">
    <property type="entry name" value="sigma70-ECF"/>
    <property type="match status" value="1"/>
</dbReference>
<sequence>MAAAAQAAPPPSPELVAVYREHFQFVWRSARRLGAPAPALDDVVQDVFLIVARRLAEFRGEASVRTWLFAITMRVVQVHRRSASRHLRRVEAFAEAHAEGGGTDPYARKDATDTLLKLLDQLDDERRAVFVLAELEGMTAQEIAVGLGLNVNTVYSRLRAARQQLERALPAAARTEVR</sequence>
<dbReference type="InterPro" id="IPR007627">
    <property type="entry name" value="RNA_pol_sigma70_r2"/>
</dbReference>
<dbReference type="RefSeq" id="WP_096330651.1">
    <property type="nucleotide sequence ID" value="NZ_FOMX01000005.1"/>
</dbReference>